<dbReference type="EMBL" id="PKPP01006082">
    <property type="protein sequence ID" value="PWA57731.1"/>
    <property type="molecule type" value="Genomic_DNA"/>
</dbReference>
<dbReference type="SUPFAM" id="SSF47459">
    <property type="entry name" value="HLH, helix-loop-helix DNA-binding domain"/>
    <property type="match status" value="1"/>
</dbReference>
<sequence>MSFIGTLSSSTHEEVALEKGSSGVISASNLESNCGRGFLSLQNLESNCGRGFLSLQGFCKQSFLNMDSIFDLEETERSRLLRQIMDSFGFTYICLWSHFSQPSNCLICIDGVYKEGNNQASSSSGSLTMTSFLDYKKLMFFIDNYTGGVPGFAFMHNITYMERKKLELLNLASNPAQLQFYQEAGIKTAIFMGSSNGEIELGMTNDSSQINFEIELKKLFPGDFREGVLLQRLEEARASSSSSSLRSLSMDNSVENSPFLFNMFHSTPYMSEMFALTEPHMDQQAPNQTPQSTTILRPEDPLRQALEQIRTSQYGSSNLGPIKQRVPNRQNLHRRSLSFLRNLSEARAQRDQMVQTTRPTSNQLHHMIAERKRREKLNESFQTLRSLFPPGSKKDKASVLSNTMEYISSLKSQVEELNKRNQILEADQRARKEPPNQGSSRFSGEGPVVGITDIGESTSDSRVVDLEVNARGNVILVDLVMSVLEFIKQSENVSVMSIDAGTRMLETEAIANRVIFRLRIQGNEWDRSSFEEAVRRLLGDLAQ</sequence>
<feature type="region of interest" description="Disordered" evidence="5">
    <location>
        <begin position="425"/>
        <end position="448"/>
    </location>
</feature>
<keyword evidence="7" id="KW-0238">DNA-binding</keyword>
<keyword evidence="2" id="KW-0805">Transcription regulation</keyword>
<dbReference type="GO" id="GO:0003677">
    <property type="term" value="F:DNA binding"/>
    <property type="evidence" value="ECO:0007669"/>
    <property type="project" value="UniProtKB-KW"/>
</dbReference>
<name>A0A2U1M8Z9_ARTAN</name>
<dbReference type="Pfam" id="PF23133">
    <property type="entry name" value="DUF7050"/>
    <property type="match status" value="1"/>
</dbReference>
<dbReference type="Gene3D" id="4.10.280.10">
    <property type="entry name" value="Helix-loop-helix DNA-binding domain"/>
    <property type="match status" value="1"/>
</dbReference>
<evidence type="ECO:0000256" key="5">
    <source>
        <dbReference type="SAM" id="MobiDB-lite"/>
    </source>
</evidence>
<reference evidence="7 8" key="1">
    <citation type="journal article" date="2018" name="Mol. Plant">
        <title>The genome of Artemisia annua provides insight into the evolution of Asteraceae family and artemisinin biosynthesis.</title>
        <authorList>
            <person name="Shen Q."/>
            <person name="Zhang L."/>
            <person name="Liao Z."/>
            <person name="Wang S."/>
            <person name="Yan T."/>
            <person name="Shi P."/>
            <person name="Liu M."/>
            <person name="Fu X."/>
            <person name="Pan Q."/>
            <person name="Wang Y."/>
            <person name="Lv Z."/>
            <person name="Lu X."/>
            <person name="Zhang F."/>
            <person name="Jiang W."/>
            <person name="Ma Y."/>
            <person name="Chen M."/>
            <person name="Hao X."/>
            <person name="Li L."/>
            <person name="Tang Y."/>
            <person name="Lv G."/>
            <person name="Zhou Y."/>
            <person name="Sun X."/>
            <person name="Brodelius P.E."/>
            <person name="Rose J.K.C."/>
            <person name="Tang K."/>
        </authorList>
    </citation>
    <scope>NUCLEOTIDE SEQUENCE [LARGE SCALE GENOMIC DNA]</scope>
    <source>
        <strain evidence="8">cv. Huhao1</strain>
        <tissue evidence="7">Leaf</tissue>
    </source>
</reference>
<dbReference type="Pfam" id="PF00010">
    <property type="entry name" value="HLH"/>
    <property type="match status" value="1"/>
</dbReference>
<comment type="subcellular location">
    <subcellularLocation>
        <location evidence="1">Nucleus</location>
    </subcellularLocation>
</comment>
<organism evidence="7 8">
    <name type="scientific">Artemisia annua</name>
    <name type="common">Sweet wormwood</name>
    <dbReference type="NCBI Taxonomy" id="35608"/>
    <lineage>
        <taxon>Eukaryota</taxon>
        <taxon>Viridiplantae</taxon>
        <taxon>Streptophyta</taxon>
        <taxon>Embryophyta</taxon>
        <taxon>Tracheophyta</taxon>
        <taxon>Spermatophyta</taxon>
        <taxon>Magnoliopsida</taxon>
        <taxon>eudicotyledons</taxon>
        <taxon>Gunneridae</taxon>
        <taxon>Pentapetalae</taxon>
        <taxon>asterids</taxon>
        <taxon>campanulids</taxon>
        <taxon>Asterales</taxon>
        <taxon>Asteraceae</taxon>
        <taxon>Asteroideae</taxon>
        <taxon>Anthemideae</taxon>
        <taxon>Artemisiinae</taxon>
        <taxon>Artemisia</taxon>
    </lineage>
</organism>
<evidence type="ECO:0000256" key="4">
    <source>
        <dbReference type="ARBA" id="ARBA00023242"/>
    </source>
</evidence>
<dbReference type="InterPro" id="IPR011598">
    <property type="entry name" value="bHLH_dom"/>
</dbReference>
<dbReference type="Proteomes" id="UP000245207">
    <property type="component" value="Unassembled WGS sequence"/>
</dbReference>
<dbReference type="GO" id="GO:0005634">
    <property type="term" value="C:nucleus"/>
    <property type="evidence" value="ECO:0007669"/>
    <property type="project" value="UniProtKB-SubCell"/>
</dbReference>
<protein>
    <submittedName>
        <fullName evidence="7">Basic helix-loop-helix (BHLH) DNA-binding family protein</fullName>
    </submittedName>
</protein>
<dbReference type="CDD" id="cd11393">
    <property type="entry name" value="bHLH_AtbHLH_like"/>
    <property type="match status" value="1"/>
</dbReference>
<evidence type="ECO:0000259" key="6">
    <source>
        <dbReference type="PROSITE" id="PS50888"/>
    </source>
</evidence>
<evidence type="ECO:0000256" key="3">
    <source>
        <dbReference type="ARBA" id="ARBA00023163"/>
    </source>
</evidence>
<keyword evidence="4" id="KW-0539">Nucleus</keyword>
<dbReference type="OrthoDB" id="5778525at2759"/>
<dbReference type="AlphaFoldDB" id="A0A2U1M8Z9"/>
<evidence type="ECO:0000256" key="2">
    <source>
        <dbReference type="ARBA" id="ARBA00023015"/>
    </source>
</evidence>
<keyword evidence="3" id="KW-0804">Transcription</keyword>
<dbReference type="InterPro" id="IPR045239">
    <property type="entry name" value="bHLH95_bHLH"/>
</dbReference>
<evidence type="ECO:0000313" key="7">
    <source>
        <dbReference type="EMBL" id="PWA57731.1"/>
    </source>
</evidence>
<dbReference type="InterPro" id="IPR036638">
    <property type="entry name" value="HLH_DNA-bd_sf"/>
</dbReference>
<evidence type="ECO:0000313" key="8">
    <source>
        <dbReference type="Proteomes" id="UP000245207"/>
    </source>
</evidence>
<dbReference type="SMART" id="SM00353">
    <property type="entry name" value="HLH"/>
    <property type="match status" value="1"/>
</dbReference>
<dbReference type="PROSITE" id="PS50888">
    <property type="entry name" value="BHLH"/>
    <property type="match status" value="1"/>
</dbReference>
<dbReference type="InterPro" id="IPR055477">
    <property type="entry name" value="DUF7049"/>
</dbReference>
<dbReference type="InterPro" id="IPR055478">
    <property type="entry name" value="DUF7050"/>
</dbReference>
<comment type="caution">
    <text evidence="7">The sequence shown here is derived from an EMBL/GenBank/DDBJ whole genome shotgun (WGS) entry which is preliminary data.</text>
</comment>
<proteinExistence type="predicted"/>
<feature type="domain" description="BHLH" evidence="6">
    <location>
        <begin position="361"/>
        <end position="410"/>
    </location>
</feature>
<gene>
    <name evidence="7" type="ORF">CTI12_AA405030</name>
</gene>
<dbReference type="GO" id="GO:0046983">
    <property type="term" value="F:protein dimerization activity"/>
    <property type="evidence" value="ECO:0007669"/>
    <property type="project" value="InterPro"/>
</dbReference>
<accession>A0A2U1M8Z9</accession>
<dbReference type="InterPro" id="IPR044658">
    <property type="entry name" value="bHLH92/bHLH041-like"/>
</dbReference>
<dbReference type="STRING" id="35608.A0A2U1M8Z9"/>
<evidence type="ECO:0000256" key="1">
    <source>
        <dbReference type="ARBA" id="ARBA00004123"/>
    </source>
</evidence>
<keyword evidence="8" id="KW-1185">Reference proteome</keyword>
<dbReference type="Pfam" id="PF23132">
    <property type="entry name" value="DUF7049"/>
    <property type="match status" value="1"/>
</dbReference>
<dbReference type="PANTHER" id="PTHR46665">
    <property type="entry name" value="TRANSCRIPTION FACTOR BHLH041-RELATED-RELATED"/>
    <property type="match status" value="1"/>
</dbReference>
<dbReference type="PANTHER" id="PTHR46665:SF1">
    <property type="entry name" value="SPERMATOGENESIS- AND OOGENESIS-SPECIFIC BASIC HELIX-LOOP-HELIX-CONTAINING PROTEIN 1"/>
    <property type="match status" value="1"/>
</dbReference>